<organism evidence="1 2">
    <name type="scientific">Nocardioides imazamoxiresistens</name>
    <dbReference type="NCBI Taxonomy" id="3231893"/>
    <lineage>
        <taxon>Bacteria</taxon>
        <taxon>Bacillati</taxon>
        <taxon>Actinomycetota</taxon>
        <taxon>Actinomycetes</taxon>
        <taxon>Propionibacteriales</taxon>
        <taxon>Nocardioidaceae</taxon>
        <taxon>Nocardioides</taxon>
    </lineage>
</organism>
<comment type="caution">
    <text evidence="1">The sequence shown here is derived from an EMBL/GenBank/DDBJ whole genome shotgun (WGS) entry which is preliminary data.</text>
</comment>
<sequence length="202" mass="21801">MEPRLIAVQEPDRPRGAVLVMHGGGSRPGSPMVSPAQLSVLRMKPLARRVARRSRDLAVHRLLNSHRGWDPTTTPVDDVRWALGRLAERYGDLPTALVGHSLGGRAALLAGGAAPVRAVVALNPWVLPSDATDLRGRRVLVVHGTADRIASPARARALADRVARTTDVRFVEVEGGKHAMLRQHREFEDPAADFVAEVLLGG</sequence>
<keyword evidence="1" id="KW-0378">Hydrolase</keyword>
<dbReference type="GO" id="GO:0016787">
    <property type="term" value="F:hydrolase activity"/>
    <property type="evidence" value="ECO:0007669"/>
    <property type="project" value="UniProtKB-KW"/>
</dbReference>
<dbReference type="InterPro" id="IPR029058">
    <property type="entry name" value="AB_hydrolase_fold"/>
</dbReference>
<dbReference type="RefSeq" id="WP_315731288.1">
    <property type="nucleotide sequence ID" value="NZ_JAVYII010000001.1"/>
</dbReference>
<evidence type="ECO:0000313" key="2">
    <source>
        <dbReference type="Proteomes" id="UP001268542"/>
    </source>
</evidence>
<dbReference type="Gene3D" id="3.40.50.1820">
    <property type="entry name" value="alpha/beta hydrolase"/>
    <property type="match status" value="1"/>
</dbReference>
<evidence type="ECO:0000313" key="1">
    <source>
        <dbReference type="EMBL" id="MDT9592083.1"/>
    </source>
</evidence>
<accession>A0ABU3PS84</accession>
<dbReference type="Proteomes" id="UP001268542">
    <property type="component" value="Unassembled WGS sequence"/>
</dbReference>
<dbReference type="SUPFAM" id="SSF53474">
    <property type="entry name" value="alpha/beta-Hydrolases"/>
    <property type="match status" value="1"/>
</dbReference>
<gene>
    <name evidence="1" type="ORF">RDV89_03340</name>
</gene>
<dbReference type="EMBL" id="JAVYII010000001">
    <property type="protein sequence ID" value="MDT9592083.1"/>
    <property type="molecule type" value="Genomic_DNA"/>
</dbReference>
<keyword evidence="2" id="KW-1185">Reference proteome</keyword>
<name>A0ABU3PS84_9ACTN</name>
<reference evidence="1 2" key="1">
    <citation type="submission" date="2023-08" db="EMBL/GenBank/DDBJ databases">
        <title>Nocardioides seae sp. nov., a bacterium isolated from a soil.</title>
        <authorList>
            <person name="Wang X."/>
        </authorList>
    </citation>
    <scope>NUCLEOTIDE SEQUENCE [LARGE SCALE GENOMIC DNA]</scope>
    <source>
        <strain evidence="1 2">YZH12</strain>
    </source>
</reference>
<protein>
    <submittedName>
        <fullName evidence="1">Alpha/beta fold hydrolase</fullName>
    </submittedName>
</protein>
<proteinExistence type="predicted"/>